<keyword evidence="2" id="KW-1185">Reference proteome</keyword>
<proteinExistence type="predicted"/>
<gene>
    <name evidence="1" type="ORF">GQN54_14605</name>
</gene>
<organism evidence="1 2">
    <name type="scientific">Acidiluteibacter ferrifornacis</name>
    <dbReference type="NCBI Taxonomy" id="2692424"/>
    <lineage>
        <taxon>Bacteria</taxon>
        <taxon>Pseudomonadati</taxon>
        <taxon>Bacteroidota</taxon>
        <taxon>Flavobacteriia</taxon>
        <taxon>Flavobacteriales</taxon>
        <taxon>Cryomorphaceae</taxon>
        <taxon>Acidiluteibacter</taxon>
    </lineage>
</organism>
<comment type="caution">
    <text evidence="1">The sequence shown here is derived from an EMBL/GenBank/DDBJ whole genome shotgun (WGS) entry which is preliminary data.</text>
</comment>
<sequence length="81" mass="9650">MNHFRTINTDYLRPSRTLETIEVSNNSNSTVVYLYNHEGNSFRLFHSHINFINFFKNQAESAFHFNSENELDAYLEKMKVD</sequence>
<reference evidence="1 2" key="1">
    <citation type="submission" date="2019-12" db="EMBL/GenBank/DDBJ databases">
        <authorList>
            <person name="Zhao J."/>
        </authorList>
    </citation>
    <scope>NUCLEOTIDE SEQUENCE [LARGE SCALE GENOMIC DNA]</scope>
    <source>
        <strain evidence="1 2">S-15</strain>
    </source>
</reference>
<evidence type="ECO:0000313" key="1">
    <source>
        <dbReference type="EMBL" id="NBG67356.1"/>
    </source>
</evidence>
<evidence type="ECO:0000313" key="2">
    <source>
        <dbReference type="Proteomes" id="UP000470771"/>
    </source>
</evidence>
<protein>
    <submittedName>
        <fullName evidence="1">Uncharacterized protein</fullName>
    </submittedName>
</protein>
<accession>A0A6N9NKY4</accession>
<name>A0A6N9NKY4_9FLAO</name>
<dbReference type="AlphaFoldDB" id="A0A6N9NKY4"/>
<dbReference type="Proteomes" id="UP000470771">
    <property type="component" value="Unassembled WGS sequence"/>
</dbReference>
<dbReference type="EMBL" id="WWNE01000018">
    <property type="protein sequence ID" value="NBG67356.1"/>
    <property type="molecule type" value="Genomic_DNA"/>
</dbReference>
<dbReference type="RefSeq" id="WP_160634305.1">
    <property type="nucleotide sequence ID" value="NZ_WWNE01000018.1"/>
</dbReference>